<sequence>MVDVGDDGDVAKGAGHRNLKTDGTRKRARTVLSDARALCSLESLKL</sequence>
<dbReference type="RefSeq" id="WP_004191941.1">
    <property type="nucleotide sequence ID" value="NZ_CM000832.1"/>
</dbReference>
<proteinExistence type="predicted"/>
<gene>
    <name evidence="2" type="ORF">BURPS1710A_2211</name>
</gene>
<reference evidence="2" key="1">
    <citation type="submission" date="2009-05" db="EMBL/GenBank/DDBJ databases">
        <authorList>
            <person name="Harkins D.M."/>
            <person name="DeShazer D."/>
            <person name="Woods D.E."/>
            <person name="Brinkac L.M."/>
            <person name="Brown K.A."/>
            <person name="Hung G.C."/>
            <person name="Tuanyok A."/>
            <person name="Zhang B."/>
            <person name="Nierman W.C."/>
        </authorList>
    </citation>
    <scope>NUCLEOTIDE SEQUENCE [LARGE SCALE GENOMIC DNA]</scope>
    <source>
        <strain evidence="2">1710a</strain>
    </source>
</reference>
<name>A0A0E1W4T3_BURPE</name>
<evidence type="ECO:0000313" key="2">
    <source>
        <dbReference type="EMBL" id="EET07389.1"/>
    </source>
</evidence>
<evidence type="ECO:0000256" key="1">
    <source>
        <dbReference type="SAM" id="MobiDB-lite"/>
    </source>
</evidence>
<dbReference type="GeneID" id="92978802"/>
<dbReference type="HOGENOM" id="CLU_3230787_0_0_4"/>
<organism evidence="2">
    <name type="scientific">Burkholderia pseudomallei 1710a</name>
    <dbReference type="NCBI Taxonomy" id="320371"/>
    <lineage>
        <taxon>Bacteria</taxon>
        <taxon>Pseudomonadati</taxon>
        <taxon>Pseudomonadota</taxon>
        <taxon>Betaproteobacteria</taxon>
        <taxon>Burkholderiales</taxon>
        <taxon>Burkholderiaceae</taxon>
        <taxon>Burkholderia</taxon>
        <taxon>pseudomallei group</taxon>
    </lineage>
</organism>
<dbReference type="AlphaFoldDB" id="A0A0E1W4T3"/>
<feature type="region of interest" description="Disordered" evidence="1">
    <location>
        <begin position="1"/>
        <end position="26"/>
    </location>
</feature>
<accession>A0A0E1W4T3</accession>
<protein>
    <submittedName>
        <fullName evidence="2">Uncharacterized protein</fullName>
    </submittedName>
</protein>
<dbReference type="Proteomes" id="UP000001812">
    <property type="component" value="Chromosome I"/>
</dbReference>
<dbReference type="EMBL" id="CM000832">
    <property type="protein sequence ID" value="EET07389.1"/>
    <property type="molecule type" value="Genomic_DNA"/>
</dbReference>